<evidence type="ECO:0000256" key="1">
    <source>
        <dbReference type="ARBA" id="ARBA00001946"/>
    </source>
</evidence>
<dbReference type="EC" id="3.6.-.-" evidence="5"/>
<keyword evidence="3 5" id="KW-0378">Hydrolase</keyword>
<accession>A0ABW0YQR6</accession>
<comment type="caution">
    <text evidence="5">The sequence shown here is derived from an EMBL/GenBank/DDBJ whole genome shotgun (WGS) entry which is preliminary data.</text>
</comment>
<dbReference type="GO" id="GO:0016787">
    <property type="term" value="F:hydrolase activity"/>
    <property type="evidence" value="ECO:0007669"/>
    <property type="project" value="UniProtKB-KW"/>
</dbReference>
<evidence type="ECO:0000313" key="6">
    <source>
        <dbReference type="Proteomes" id="UP001596142"/>
    </source>
</evidence>
<dbReference type="Pfam" id="PF00293">
    <property type="entry name" value="NUDIX"/>
    <property type="match status" value="1"/>
</dbReference>
<name>A0ABW0YQR6_9BACI</name>
<dbReference type="Gene3D" id="3.90.79.10">
    <property type="entry name" value="Nucleoside Triphosphate Pyrophosphohydrolase"/>
    <property type="match status" value="1"/>
</dbReference>
<feature type="domain" description="Nudix hydrolase" evidence="4">
    <location>
        <begin position="41"/>
        <end position="170"/>
    </location>
</feature>
<keyword evidence="6" id="KW-1185">Reference proteome</keyword>
<dbReference type="PANTHER" id="PTHR11839:SF18">
    <property type="entry name" value="NUDIX HYDROLASE DOMAIN-CONTAINING PROTEIN"/>
    <property type="match status" value="1"/>
</dbReference>
<dbReference type="PROSITE" id="PS51462">
    <property type="entry name" value="NUDIX"/>
    <property type="match status" value="1"/>
</dbReference>
<proteinExistence type="predicted"/>
<dbReference type="InterPro" id="IPR000086">
    <property type="entry name" value="NUDIX_hydrolase_dom"/>
</dbReference>
<evidence type="ECO:0000259" key="4">
    <source>
        <dbReference type="PROSITE" id="PS51462"/>
    </source>
</evidence>
<dbReference type="InterPro" id="IPR004385">
    <property type="entry name" value="NDP_pyrophosphatase"/>
</dbReference>
<protein>
    <submittedName>
        <fullName evidence="5">NUDIX hydrolase</fullName>
        <ecNumber evidence="5">3.6.-.-</ecNumber>
    </submittedName>
</protein>
<dbReference type="RefSeq" id="WP_385942670.1">
    <property type="nucleotide sequence ID" value="NZ_JBHSOZ010000010.1"/>
</dbReference>
<comment type="cofactor">
    <cofactor evidence="1">
        <name>Mg(2+)</name>
        <dbReference type="ChEBI" id="CHEBI:18420"/>
    </cofactor>
</comment>
<dbReference type="PANTHER" id="PTHR11839">
    <property type="entry name" value="UDP/ADP-SUGAR PYROPHOSPHATASE"/>
    <property type="match status" value="1"/>
</dbReference>
<evidence type="ECO:0000313" key="5">
    <source>
        <dbReference type="EMBL" id="MFC5714111.1"/>
    </source>
</evidence>
<dbReference type="Proteomes" id="UP001596142">
    <property type="component" value="Unassembled WGS sequence"/>
</dbReference>
<dbReference type="NCBIfam" id="TIGR00052">
    <property type="entry name" value="nudix-type nucleoside diphosphatase, YffH/AdpP family"/>
    <property type="match status" value="1"/>
</dbReference>
<reference evidence="6" key="1">
    <citation type="journal article" date="2019" name="Int. J. Syst. Evol. Microbiol.">
        <title>The Global Catalogue of Microorganisms (GCM) 10K type strain sequencing project: providing services to taxonomists for standard genome sequencing and annotation.</title>
        <authorList>
            <consortium name="The Broad Institute Genomics Platform"/>
            <consortium name="The Broad Institute Genome Sequencing Center for Infectious Disease"/>
            <person name="Wu L."/>
            <person name="Ma J."/>
        </authorList>
    </citation>
    <scope>NUCLEOTIDE SEQUENCE [LARGE SCALE GENOMIC DNA]</scope>
    <source>
        <strain evidence="6">CECT 7184</strain>
    </source>
</reference>
<organism evidence="5 6">
    <name type="scientific">Thalassorhabdus alkalitolerans</name>
    <dbReference type="NCBI Taxonomy" id="2282697"/>
    <lineage>
        <taxon>Bacteria</taxon>
        <taxon>Bacillati</taxon>
        <taxon>Bacillota</taxon>
        <taxon>Bacilli</taxon>
        <taxon>Bacillales</taxon>
        <taxon>Bacillaceae</taxon>
        <taxon>Thalassorhabdus</taxon>
    </lineage>
</organism>
<dbReference type="PROSITE" id="PS00893">
    <property type="entry name" value="NUDIX_BOX"/>
    <property type="match status" value="1"/>
</dbReference>
<dbReference type="InterPro" id="IPR020084">
    <property type="entry name" value="NUDIX_hydrolase_CS"/>
</dbReference>
<sequence>MKDHLYEETVKSTNIYKGKIVDLNLLDVRLPNGKDGKREVINHPGAVAVIALTEDNKLVLVRQFRKPLEKHLIEIPAGKLEEGEDPSVTVARELEEETGYKAKEFQKITSFYTSPGFADELVHIYEAKGLMAGTAGTDEDEFVDVLEVTLEEAEELMEKQEIHDAKTAYALQYLKLKLC</sequence>
<comment type="subunit">
    <text evidence="2">Homodimer.</text>
</comment>
<dbReference type="SUPFAM" id="SSF55811">
    <property type="entry name" value="Nudix"/>
    <property type="match status" value="1"/>
</dbReference>
<dbReference type="EMBL" id="JBHSOZ010000010">
    <property type="protein sequence ID" value="MFC5714111.1"/>
    <property type="molecule type" value="Genomic_DNA"/>
</dbReference>
<evidence type="ECO:0000256" key="3">
    <source>
        <dbReference type="ARBA" id="ARBA00022801"/>
    </source>
</evidence>
<evidence type="ECO:0000256" key="2">
    <source>
        <dbReference type="ARBA" id="ARBA00011738"/>
    </source>
</evidence>
<gene>
    <name evidence="5" type="ORF">ACFPU1_15275</name>
</gene>
<dbReference type="CDD" id="cd03424">
    <property type="entry name" value="NUDIX_ADPRase_Nudt5_UGPPase_Nudt14"/>
    <property type="match status" value="1"/>
</dbReference>
<dbReference type="InterPro" id="IPR015797">
    <property type="entry name" value="NUDIX_hydrolase-like_dom_sf"/>
</dbReference>